<dbReference type="InterPro" id="IPR050313">
    <property type="entry name" value="Carb_Metab_HTH_regulators"/>
</dbReference>
<evidence type="ECO:0000256" key="1">
    <source>
        <dbReference type="ARBA" id="ARBA00022491"/>
    </source>
</evidence>
<dbReference type="STRING" id="370622.LA66_13300"/>
<evidence type="ECO:0000259" key="5">
    <source>
        <dbReference type="PROSITE" id="PS51000"/>
    </source>
</evidence>
<dbReference type="Proteomes" id="UP000030826">
    <property type="component" value="Unassembled WGS sequence"/>
</dbReference>
<proteinExistence type="predicted"/>
<dbReference type="SMART" id="SM01134">
    <property type="entry name" value="DeoRC"/>
    <property type="match status" value="1"/>
</dbReference>
<dbReference type="InterPro" id="IPR036388">
    <property type="entry name" value="WH-like_DNA-bd_sf"/>
</dbReference>
<name>A0A0B1Q6F7_9HYPH</name>
<dbReference type="InterPro" id="IPR014036">
    <property type="entry name" value="DeoR-like_C"/>
</dbReference>
<gene>
    <name evidence="6" type="ORF">LA66_13300</name>
</gene>
<dbReference type="PANTHER" id="PTHR30363">
    <property type="entry name" value="HTH-TYPE TRANSCRIPTIONAL REGULATOR SRLR-RELATED"/>
    <property type="match status" value="1"/>
</dbReference>
<keyword evidence="3" id="KW-0238">DNA-binding</keyword>
<dbReference type="PROSITE" id="PS51000">
    <property type="entry name" value="HTH_DEOR_2"/>
    <property type="match status" value="1"/>
</dbReference>
<dbReference type="PROSITE" id="PS00894">
    <property type="entry name" value="HTH_DEOR_1"/>
    <property type="match status" value="1"/>
</dbReference>
<dbReference type="Pfam" id="PF00455">
    <property type="entry name" value="DeoRC"/>
    <property type="match status" value="1"/>
</dbReference>
<dbReference type="SUPFAM" id="SSF100950">
    <property type="entry name" value="NagB/RpiA/CoA transferase-like"/>
    <property type="match status" value="1"/>
</dbReference>
<accession>A0A0B1Q6F7</accession>
<evidence type="ECO:0000256" key="4">
    <source>
        <dbReference type="ARBA" id="ARBA00023163"/>
    </source>
</evidence>
<evidence type="ECO:0000256" key="3">
    <source>
        <dbReference type="ARBA" id="ARBA00023125"/>
    </source>
</evidence>
<dbReference type="PANTHER" id="PTHR30363:SF4">
    <property type="entry name" value="GLYCEROL-3-PHOSPHATE REGULON REPRESSOR"/>
    <property type="match status" value="1"/>
</dbReference>
<dbReference type="InterPro" id="IPR037171">
    <property type="entry name" value="NagB/RpiA_transferase-like"/>
</dbReference>
<feature type="domain" description="HTH deoR-type" evidence="5">
    <location>
        <begin position="3"/>
        <end position="58"/>
    </location>
</feature>
<sequence length="255" mass="28225">MRPEQRRHEIIELLIREGAASLESMARAFEVSTMTIHRDLDDLESAGLLRKIRGGATIEAGGQFESDFRYRARVAAKEKQMIARRAAGFIEKRMIVMVDDGSTSQMITPHLIECRPLTVITNNLAVIVELSGQPGIELIALGGSFSKKFNGFFGVLTEKSIAELRADIAFLSSSAIDGRTAFHQDQEVLEVKRGMIASSASRYLMVDHRKFGRTALHRLADLDVFDGVVTSAALPQERADALRQDGIKLYFAEEG</sequence>
<dbReference type="OrthoDB" id="31600at2"/>
<organism evidence="6 7">
    <name type="scientific">Aureimonas altamirensis</name>
    <dbReference type="NCBI Taxonomy" id="370622"/>
    <lineage>
        <taxon>Bacteria</taxon>
        <taxon>Pseudomonadati</taxon>
        <taxon>Pseudomonadota</taxon>
        <taxon>Alphaproteobacteria</taxon>
        <taxon>Hyphomicrobiales</taxon>
        <taxon>Aurantimonadaceae</taxon>
        <taxon>Aureimonas</taxon>
    </lineage>
</organism>
<dbReference type="AlphaFoldDB" id="A0A0B1Q6F7"/>
<dbReference type="GO" id="GO:0003700">
    <property type="term" value="F:DNA-binding transcription factor activity"/>
    <property type="evidence" value="ECO:0007669"/>
    <property type="project" value="InterPro"/>
</dbReference>
<evidence type="ECO:0000256" key="2">
    <source>
        <dbReference type="ARBA" id="ARBA00023015"/>
    </source>
</evidence>
<dbReference type="Pfam" id="PF08220">
    <property type="entry name" value="HTH_DeoR"/>
    <property type="match status" value="1"/>
</dbReference>
<dbReference type="SUPFAM" id="SSF46785">
    <property type="entry name" value="Winged helix' DNA-binding domain"/>
    <property type="match status" value="1"/>
</dbReference>
<comment type="caution">
    <text evidence="6">The sequence shown here is derived from an EMBL/GenBank/DDBJ whole genome shotgun (WGS) entry which is preliminary data.</text>
</comment>
<dbReference type="InterPro" id="IPR001034">
    <property type="entry name" value="DeoR_HTH"/>
</dbReference>
<dbReference type="GO" id="GO:0003677">
    <property type="term" value="F:DNA binding"/>
    <property type="evidence" value="ECO:0007669"/>
    <property type="project" value="UniProtKB-KW"/>
</dbReference>
<keyword evidence="1" id="KW-0678">Repressor</keyword>
<dbReference type="PRINTS" id="PR00037">
    <property type="entry name" value="HTHLACR"/>
</dbReference>
<dbReference type="RefSeq" id="WP_039193910.1">
    <property type="nucleotide sequence ID" value="NZ_JRFJ01000003.1"/>
</dbReference>
<keyword evidence="4" id="KW-0804">Transcription</keyword>
<keyword evidence="2" id="KW-0805">Transcription regulation</keyword>
<reference evidence="6 7" key="1">
    <citation type="submission" date="2014-09" db="EMBL/GenBank/DDBJ databases">
        <title>Isolation and characterization of Aurantimonas altamirensis ON-56566 from clinical sample following a dog bite.</title>
        <authorList>
            <person name="Eshaghi A."/>
            <person name="Li A."/>
            <person name="Shahinas D."/>
            <person name="Bahn P."/>
            <person name="Kus J.V."/>
            <person name="Patel S.N."/>
        </authorList>
    </citation>
    <scope>NUCLEOTIDE SEQUENCE [LARGE SCALE GENOMIC DNA]</scope>
    <source>
        <strain evidence="6 7">ON-56566</strain>
    </source>
</reference>
<dbReference type="SMART" id="SM00420">
    <property type="entry name" value="HTH_DEOR"/>
    <property type="match status" value="1"/>
</dbReference>
<dbReference type="Gene3D" id="3.40.50.1360">
    <property type="match status" value="1"/>
</dbReference>
<evidence type="ECO:0000313" key="6">
    <source>
        <dbReference type="EMBL" id="KHJ54420.1"/>
    </source>
</evidence>
<dbReference type="InterPro" id="IPR018356">
    <property type="entry name" value="Tscrpt_reg_HTH_DeoR_CS"/>
</dbReference>
<dbReference type="Gene3D" id="1.10.10.10">
    <property type="entry name" value="Winged helix-like DNA-binding domain superfamily/Winged helix DNA-binding domain"/>
    <property type="match status" value="1"/>
</dbReference>
<evidence type="ECO:0000313" key="7">
    <source>
        <dbReference type="Proteomes" id="UP000030826"/>
    </source>
</evidence>
<dbReference type="InterPro" id="IPR036390">
    <property type="entry name" value="WH_DNA-bd_sf"/>
</dbReference>
<protein>
    <submittedName>
        <fullName evidence="6">DeoR faimly transcriptional regulator</fullName>
    </submittedName>
</protein>
<dbReference type="EMBL" id="JRFJ01000003">
    <property type="protein sequence ID" value="KHJ54420.1"/>
    <property type="molecule type" value="Genomic_DNA"/>
</dbReference>